<evidence type="ECO:0000313" key="2">
    <source>
        <dbReference type="EMBL" id="MBO1317211.1"/>
    </source>
</evidence>
<dbReference type="PANTHER" id="PTHR42673:SF4">
    <property type="entry name" value="MALEYLACETOACETATE ISOMERASE"/>
    <property type="match status" value="1"/>
</dbReference>
<keyword evidence="4" id="KW-1185">Reference proteome</keyword>
<protein>
    <submittedName>
        <fullName evidence="2">Glutathione S-transferase family protein</fullName>
    </submittedName>
</protein>
<dbReference type="AlphaFoldDB" id="A0A8J7U3F8"/>
<evidence type="ECO:0000313" key="3">
    <source>
        <dbReference type="EMBL" id="MBO1318517.1"/>
    </source>
</evidence>
<name>A0A8J7U3F8_9BACT</name>
<dbReference type="SUPFAM" id="SSF47616">
    <property type="entry name" value="GST C-terminal domain-like"/>
    <property type="match status" value="1"/>
</dbReference>
<dbReference type="InterPro" id="IPR004045">
    <property type="entry name" value="Glutathione_S-Trfase_N"/>
</dbReference>
<dbReference type="Pfam" id="PF13409">
    <property type="entry name" value="GST_N_2"/>
    <property type="match status" value="1"/>
</dbReference>
<dbReference type="InterPro" id="IPR036249">
    <property type="entry name" value="Thioredoxin-like_sf"/>
</dbReference>
<evidence type="ECO:0000259" key="1">
    <source>
        <dbReference type="PROSITE" id="PS50404"/>
    </source>
</evidence>
<evidence type="ECO:0000313" key="4">
    <source>
        <dbReference type="Proteomes" id="UP000664417"/>
    </source>
</evidence>
<dbReference type="CDD" id="cd03194">
    <property type="entry name" value="GST_C_3"/>
    <property type="match status" value="1"/>
</dbReference>
<dbReference type="CDD" id="cd03043">
    <property type="entry name" value="GST_N_1"/>
    <property type="match status" value="1"/>
</dbReference>
<comment type="caution">
    <text evidence="2">The sequence shown here is derived from an EMBL/GenBank/DDBJ whole genome shotgun (WGS) entry which is preliminary data.</text>
</comment>
<dbReference type="PROSITE" id="PS50404">
    <property type="entry name" value="GST_NTER"/>
    <property type="match status" value="1"/>
</dbReference>
<gene>
    <name evidence="2" type="ORF">J3U88_01980</name>
    <name evidence="3" type="ORF">J3U88_08615</name>
</gene>
<dbReference type="GO" id="GO:0004364">
    <property type="term" value="F:glutathione transferase activity"/>
    <property type="evidence" value="ECO:0007669"/>
    <property type="project" value="TreeGrafter"/>
</dbReference>
<dbReference type="InterPro" id="IPR040079">
    <property type="entry name" value="Glutathione_S-Trfase"/>
</dbReference>
<dbReference type="RefSeq" id="WP_207856448.1">
    <property type="nucleotide sequence ID" value="NZ_JAFREP010000002.1"/>
</dbReference>
<dbReference type="EMBL" id="JAFREP010000002">
    <property type="protein sequence ID" value="MBO1317211.1"/>
    <property type="molecule type" value="Genomic_DNA"/>
</dbReference>
<proteinExistence type="predicted"/>
<dbReference type="Gene3D" id="1.20.1050.10">
    <property type="match status" value="1"/>
</dbReference>
<dbReference type="EMBL" id="JAFREP010000006">
    <property type="protein sequence ID" value="MBO1318517.1"/>
    <property type="molecule type" value="Genomic_DNA"/>
</dbReference>
<dbReference type="PANTHER" id="PTHR42673">
    <property type="entry name" value="MALEYLACETOACETATE ISOMERASE"/>
    <property type="match status" value="1"/>
</dbReference>
<reference evidence="2" key="1">
    <citation type="submission" date="2021-03" db="EMBL/GenBank/DDBJ databases">
        <authorList>
            <person name="Wang G."/>
        </authorList>
    </citation>
    <scope>NUCLEOTIDE SEQUENCE</scope>
    <source>
        <strain evidence="2">KCTC 12899</strain>
    </source>
</reference>
<dbReference type="GO" id="GO:0006749">
    <property type="term" value="P:glutathione metabolic process"/>
    <property type="evidence" value="ECO:0007669"/>
    <property type="project" value="TreeGrafter"/>
</dbReference>
<dbReference type="Proteomes" id="UP000664417">
    <property type="component" value="Unassembled WGS sequence"/>
</dbReference>
<dbReference type="SUPFAM" id="SSF52833">
    <property type="entry name" value="Thioredoxin-like"/>
    <property type="match status" value="1"/>
</dbReference>
<dbReference type="SFLD" id="SFLDS00019">
    <property type="entry name" value="Glutathione_Transferase_(cytos"/>
    <property type="match status" value="1"/>
</dbReference>
<accession>A0A8J7U3F8</accession>
<dbReference type="GO" id="GO:0006559">
    <property type="term" value="P:L-phenylalanine catabolic process"/>
    <property type="evidence" value="ECO:0007669"/>
    <property type="project" value="TreeGrafter"/>
</dbReference>
<dbReference type="Pfam" id="PF13410">
    <property type="entry name" value="GST_C_2"/>
    <property type="match status" value="1"/>
</dbReference>
<feature type="domain" description="GST N-terminal" evidence="1">
    <location>
        <begin position="4"/>
        <end position="84"/>
    </location>
</feature>
<dbReference type="InterPro" id="IPR036282">
    <property type="entry name" value="Glutathione-S-Trfase_C_sf"/>
</dbReference>
<dbReference type="GO" id="GO:0016034">
    <property type="term" value="F:maleylacetoacetate isomerase activity"/>
    <property type="evidence" value="ECO:0007669"/>
    <property type="project" value="TreeGrafter"/>
</dbReference>
<sequence>MSQPILYIGNTNYSSWSLRPWLLLHHYGVAMEVRRYAFNSDAFYREVGAVSPTCQVPCLRIDSTSIWDSLAICEWAAEACPEVRGWPEDAATRAVARSVSAEMHAGFKQVRSLMPMNVRRLCPKPEPNAKLEAEIARIQTMWRDLIQTHGGPFLFGDFLTIADAMYAPVVFRFTRYQIDMDPVCAAYADHMTALPSMVHWREAAHRETEVNEASEVAGERRDFQS</sequence>
<organism evidence="2 4">
    <name type="scientific">Acanthopleuribacter pedis</name>
    <dbReference type="NCBI Taxonomy" id="442870"/>
    <lineage>
        <taxon>Bacteria</taxon>
        <taxon>Pseudomonadati</taxon>
        <taxon>Acidobacteriota</taxon>
        <taxon>Holophagae</taxon>
        <taxon>Acanthopleuribacterales</taxon>
        <taxon>Acanthopleuribacteraceae</taxon>
        <taxon>Acanthopleuribacter</taxon>
    </lineage>
</organism>
<dbReference type="Gene3D" id="3.40.30.10">
    <property type="entry name" value="Glutaredoxin"/>
    <property type="match status" value="1"/>
</dbReference>